<dbReference type="InterPro" id="IPR045247">
    <property type="entry name" value="Oye-like"/>
</dbReference>
<name>A0A4Y7TUK5_COPMI</name>
<feature type="domain" description="NADH:flavin oxidoreductase/NADH oxidase N-terminal" evidence="1">
    <location>
        <begin position="10"/>
        <end position="354"/>
    </location>
</feature>
<evidence type="ECO:0000259" key="1">
    <source>
        <dbReference type="Pfam" id="PF00724"/>
    </source>
</evidence>
<dbReference type="PANTHER" id="PTHR22893:SF91">
    <property type="entry name" value="NADPH DEHYDROGENASE 2-RELATED"/>
    <property type="match status" value="1"/>
</dbReference>
<gene>
    <name evidence="2" type="ORF">FA13DRAFT_1726361</name>
</gene>
<comment type="caution">
    <text evidence="2">The sequence shown here is derived from an EMBL/GenBank/DDBJ whole genome shotgun (WGS) entry which is preliminary data.</text>
</comment>
<dbReference type="GO" id="GO:0010181">
    <property type="term" value="F:FMN binding"/>
    <property type="evidence" value="ECO:0007669"/>
    <property type="project" value="InterPro"/>
</dbReference>
<keyword evidence="3" id="KW-1185">Reference proteome</keyword>
<organism evidence="2 3">
    <name type="scientific">Coprinellus micaceus</name>
    <name type="common">Glistening ink-cap mushroom</name>
    <name type="synonym">Coprinus micaceus</name>
    <dbReference type="NCBI Taxonomy" id="71717"/>
    <lineage>
        <taxon>Eukaryota</taxon>
        <taxon>Fungi</taxon>
        <taxon>Dikarya</taxon>
        <taxon>Basidiomycota</taxon>
        <taxon>Agaricomycotina</taxon>
        <taxon>Agaricomycetes</taxon>
        <taxon>Agaricomycetidae</taxon>
        <taxon>Agaricales</taxon>
        <taxon>Agaricineae</taxon>
        <taxon>Psathyrellaceae</taxon>
        <taxon>Coprinellus</taxon>
    </lineage>
</organism>
<evidence type="ECO:0000313" key="2">
    <source>
        <dbReference type="EMBL" id="TEB37282.1"/>
    </source>
</evidence>
<dbReference type="STRING" id="71717.A0A4Y7TUK5"/>
<dbReference type="SUPFAM" id="SSF51395">
    <property type="entry name" value="FMN-linked oxidoreductases"/>
    <property type="match status" value="1"/>
</dbReference>
<sequence>MPVVAATKALFNPLKLGDIVIPNRIQMAALTRNRSNKTVPSDLMAEHYAERARGGTGLIVTEGVLITRQGTEWEAAPGIWNAEQVAGWKKVTEAIHANGSFVYAQLWHLGRISHPDAPQQKLAGVPVYAPSAISARGGKFRFLPGQPGYVTPTAVEDPTFIIEQFKQAAINAKEAGFDGVELHGANGYLISQFLDSGSNQRTDKWGGSVENRARFPLEVLKALVSVFGNNVAVKLSPVGGYNDMGMPLEETLKTFRYLLTEISKLPLSYITLVRYSPYLDAEYDGKKRATVHDPLESYRSYITNPVTKVFLNSGVQAEEGAKLIEEGKIDGASFGMSSVLFPDLGKRFKYGKPLDNVPNWPLMQIGVGEDPEKWDVGYSDYPAATYAADEI</sequence>
<dbReference type="Gene3D" id="3.20.20.70">
    <property type="entry name" value="Aldolase class I"/>
    <property type="match status" value="1"/>
</dbReference>
<dbReference type="EMBL" id="QPFP01000004">
    <property type="protein sequence ID" value="TEB37282.1"/>
    <property type="molecule type" value="Genomic_DNA"/>
</dbReference>
<protein>
    <submittedName>
        <fullName evidence="2">Flavo protein NADH-dependent oxidoreductase</fullName>
    </submittedName>
</protein>
<dbReference type="Pfam" id="PF00724">
    <property type="entry name" value="Oxidored_FMN"/>
    <property type="match status" value="1"/>
</dbReference>
<dbReference type="GO" id="GO:0016491">
    <property type="term" value="F:oxidoreductase activity"/>
    <property type="evidence" value="ECO:0007669"/>
    <property type="project" value="InterPro"/>
</dbReference>
<dbReference type="InterPro" id="IPR001155">
    <property type="entry name" value="OxRdtase_FMN_N"/>
</dbReference>
<dbReference type="OrthoDB" id="276546at2759"/>
<dbReference type="Proteomes" id="UP000298030">
    <property type="component" value="Unassembled WGS sequence"/>
</dbReference>
<dbReference type="PANTHER" id="PTHR22893">
    <property type="entry name" value="NADH OXIDOREDUCTASE-RELATED"/>
    <property type="match status" value="1"/>
</dbReference>
<proteinExistence type="predicted"/>
<accession>A0A4Y7TUK5</accession>
<reference evidence="2 3" key="1">
    <citation type="journal article" date="2019" name="Nat. Ecol. Evol.">
        <title>Megaphylogeny resolves global patterns of mushroom evolution.</title>
        <authorList>
            <person name="Varga T."/>
            <person name="Krizsan K."/>
            <person name="Foldi C."/>
            <person name="Dima B."/>
            <person name="Sanchez-Garcia M."/>
            <person name="Sanchez-Ramirez S."/>
            <person name="Szollosi G.J."/>
            <person name="Szarkandi J.G."/>
            <person name="Papp V."/>
            <person name="Albert L."/>
            <person name="Andreopoulos W."/>
            <person name="Angelini C."/>
            <person name="Antonin V."/>
            <person name="Barry K.W."/>
            <person name="Bougher N.L."/>
            <person name="Buchanan P."/>
            <person name="Buyck B."/>
            <person name="Bense V."/>
            <person name="Catcheside P."/>
            <person name="Chovatia M."/>
            <person name="Cooper J."/>
            <person name="Damon W."/>
            <person name="Desjardin D."/>
            <person name="Finy P."/>
            <person name="Geml J."/>
            <person name="Haridas S."/>
            <person name="Hughes K."/>
            <person name="Justo A."/>
            <person name="Karasinski D."/>
            <person name="Kautmanova I."/>
            <person name="Kiss B."/>
            <person name="Kocsube S."/>
            <person name="Kotiranta H."/>
            <person name="LaButti K.M."/>
            <person name="Lechner B.E."/>
            <person name="Liimatainen K."/>
            <person name="Lipzen A."/>
            <person name="Lukacs Z."/>
            <person name="Mihaltcheva S."/>
            <person name="Morgado L.N."/>
            <person name="Niskanen T."/>
            <person name="Noordeloos M.E."/>
            <person name="Ohm R.A."/>
            <person name="Ortiz-Santana B."/>
            <person name="Ovrebo C."/>
            <person name="Racz N."/>
            <person name="Riley R."/>
            <person name="Savchenko A."/>
            <person name="Shiryaev A."/>
            <person name="Soop K."/>
            <person name="Spirin V."/>
            <person name="Szebenyi C."/>
            <person name="Tomsovsky M."/>
            <person name="Tulloss R.E."/>
            <person name="Uehling J."/>
            <person name="Grigoriev I.V."/>
            <person name="Vagvolgyi C."/>
            <person name="Papp T."/>
            <person name="Martin F.M."/>
            <person name="Miettinen O."/>
            <person name="Hibbett D.S."/>
            <person name="Nagy L.G."/>
        </authorList>
    </citation>
    <scope>NUCLEOTIDE SEQUENCE [LARGE SCALE GENOMIC DNA]</scope>
    <source>
        <strain evidence="2 3">FP101781</strain>
    </source>
</reference>
<dbReference type="CDD" id="cd02933">
    <property type="entry name" value="OYE_like_FMN"/>
    <property type="match status" value="1"/>
</dbReference>
<dbReference type="InterPro" id="IPR013785">
    <property type="entry name" value="Aldolase_TIM"/>
</dbReference>
<evidence type="ECO:0000313" key="3">
    <source>
        <dbReference type="Proteomes" id="UP000298030"/>
    </source>
</evidence>
<dbReference type="AlphaFoldDB" id="A0A4Y7TUK5"/>